<evidence type="ECO:0000313" key="1">
    <source>
        <dbReference type="EMBL" id="KAK3773652.1"/>
    </source>
</evidence>
<proteinExistence type="predicted"/>
<evidence type="ECO:0000313" key="2">
    <source>
        <dbReference type="Proteomes" id="UP001283361"/>
    </source>
</evidence>
<accession>A0AAE0ZS80</accession>
<reference evidence="1" key="1">
    <citation type="journal article" date="2023" name="G3 (Bethesda)">
        <title>A reference genome for the long-term kleptoplast-retaining sea slug Elysia crispata morphotype clarki.</title>
        <authorList>
            <person name="Eastman K.E."/>
            <person name="Pendleton A.L."/>
            <person name="Shaikh M.A."/>
            <person name="Suttiyut T."/>
            <person name="Ogas R."/>
            <person name="Tomko P."/>
            <person name="Gavelis G."/>
            <person name="Widhalm J.R."/>
            <person name="Wisecaver J.H."/>
        </authorList>
    </citation>
    <scope>NUCLEOTIDE SEQUENCE</scope>
    <source>
        <strain evidence="1">ECLA1</strain>
    </source>
</reference>
<protein>
    <submittedName>
        <fullName evidence="1">Uncharacterized protein</fullName>
    </submittedName>
</protein>
<name>A0AAE0ZS80_9GAST</name>
<dbReference type="EMBL" id="JAWDGP010003518">
    <property type="protein sequence ID" value="KAK3773652.1"/>
    <property type="molecule type" value="Genomic_DNA"/>
</dbReference>
<dbReference type="AlphaFoldDB" id="A0AAE0ZS80"/>
<gene>
    <name evidence="1" type="ORF">RRG08_001382</name>
</gene>
<sequence>MNPVGRQGRAAYINHQINRILEHASREGLALGCFKALGCLKALGESGHFVFRTAPDRPPYRVWLETPPGQVPDCRGSEKCWLIRLKAARLTNQRATEHLPL</sequence>
<comment type="caution">
    <text evidence="1">The sequence shown here is derived from an EMBL/GenBank/DDBJ whole genome shotgun (WGS) entry which is preliminary data.</text>
</comment>
<organism evidence="1 2">
    <name type="scientific">Elysia crispata</name>
    <name type="common">lettuce slug</name>
    <dbReference type="NCBI Taxonomy" id="231223"/>
    <lineage>
        <taxon>Eukaryota</taxon>
        <taxon>Metazoa</taxon>
        <taxon>Spiralia</taxon>
        <taxon>Lophotrochozoa</taxon>
        <taxon>Mollusca</taxon>
        <taxon>Gastropoda</taxon>
        <taxon>Heterobranchia</taxon>
        <taxon>Euthyneura</taxon>
        <taxon>Panpulmonata</taxon>
        <taxon>Sacoglossa</taxon>
        <taxon>Placobranchoidea</taxon>
        <taxon>Plakobranchidae</taxon>
        <taxon>Elysia</taxon>
    </lineage>
</organism>
<dbReference type="Proteomes" id="UP001283361">
    <property type="component" value="Unassembled WGS sequence"/>
</dbReference>
<keyword evidence="2" id="KW-1185">Reference proteome</keyword>